<evidence type="ECO:0000259" key="9">
    <source>
        <dbReference type="Pfam" id="PF02875"/>
    </source>
</evidence>
<dbReference type="AlphaFoldDB" id="A0A1G2QGD7"/>
<dbReference type="InterPro" id="IPR013221">
    <property type="entry name" value="Mur_ligase_cen"/>
</dbReference>
<dbReference type="STRING" id="1802439.A2589_02375"/>
<sequence>MDDSDYFRGRKITMLGLGLLGRGIGVTRFLAAAGAQLTITDLKSATDLKDSLDQLSEYDNITYVLGEHRLEDFTNQDLIIKAAGVPLNSPFIAEAKKNGIPVKMDASLFLELAPPGVVTVGVTGTRGKSTVTHWLEQVLKAANQVVYLGGNVRGIATLPLLSKVKAGDYVVLELDSWQLQGFGEAGLSPQVAIFTTFMQDHQNYYQNNMDLYLADKANIFLNQHAEDFLVLGEQAESAVLEQYKDKIKSHLIIAGHTLPVGWAVKLLGAHNRYNASLVYEAAIALGLEVEDVKRGIETFPGVPGRLEYLGEKKGIKFYNDNNATTPDAAMAAVKAFPDYQGKIILIGGGADKELDFSEYARLMPTYVKKFILFKGSATEKIKAVLPSEIEVVEVTSMTEALDQAQISATAGDLILLSPGAASFGVFKNEYERNDQFVTLVGQI</sequence>
<dbReference type="GO" id="GO:0008764">
    <property type="term" value="F:UDP-N-acetylmuramoylalanine-D-glutamate ligase activity"/>
    <property type="evidence" value="ECO:0007669"/>
    <property type="project" value="UniProtKB-UniRule"/>
</dbReference>
<name>A0A1G2QGD7_9BACT</name>
<gene>
    <name evidence="7" type="primary">murD</name>
    <name evidence="11" type="ORF">A2589_02375</name>
</gene>
<dbReference type="SUPFAM" id="SSF53244">
    <property type="entry name" value="MurD-like peptide ligases, peptide-binding domain"/>
    <property type="match status" value="1"/>
</dbReference>
<keyword evidence="7 8" id="KW-0132">Cell division</keyword>
<dbReference type="NCBIfam" id="TIGR01087">
    <property type="entry name" value="murD"/>
    <property type="match status" value="1"/>
</dbReference>
<evidence type="ECO:0000256" key="3">
    <source>
        <dbReference type="ARBA" id="ARBA00022490"/>
    </source>
</evidence>
<keyword evidence="7 8" id="KW-0573">Peptidoglycan synthesis</keyword>
<comment type="caution">
    <text evidence="11">The sequence shown here is derived from an EMBL/GenBank/DDBJ whole genome shotgun (WGS) entry which is preliminary data.</text>
</comment>
<dbReference type="PANTHER" id="PTHR43692:SF1">
    <property type="entry name" value="UDP-N-ACETYLMURAMOYLALANINE--D-GLUTAMATE LIGASE"/>
    <property type="match status" value="1"/>
</dbReference>
<dbReference type="Proteomes" id="UP000177838">
    <property type="component" value="Unassembled WGS sequence"/>
</dbReference>
<evidence type="ECO:0000256" key="5">
    <source>
        <dbReference type="ARBA" id="ARBA00022741"/>
    </source>
</evidence>
<keyword evidence="4 7" id="KW-0436">Ligase</keyword>
<dbReference type="Gene3D" id="3.40.50.720">
    <property type="entry name" value="NAD(P)-binding Rossmann-like Domain"/>
    <property type="match status" value="1"/>
</dbReference>
<reference evidence="11 12" key="1">
    <citation type="journal article" date="2016" name="Nat. Commun.">
        <title>Thousands of microbial genomes shed light on interconnected biogeochemical processes in an aquifer system.</title>
        <authorList>
            <person name="Anantharaman K."/>
            <person name="Brown C.T."/>
            <person name="Hug L.A."/>
            <person name="Sharon I."/>
            <person name="Castelle C.J."/>
            <person name="Probst A.J."/>
            <person name="Thomas B.C."/>
            <person name="Singh A."/>
            <person name="Wilkins M.J."/>
            <person name="Karaoz U."/>
            <person name="Brodie E.L."/>
            <person name="Williams K.H."/>
            <person name="Hubbard S.S."/>
            <person name="Banfield J.F."/>
        </authorList>
    </citation>
    <scope>NUCLEOTIDE SEQUENCE [LARGE SCALE GENOMIC DNA]</scope>
</reference>
<keyword evidence="5 7" id="KW-0547">Nucleotide-binding</keyword>
<dbReference type="PANTHER" id="PTHR43692">
    <property type="entry name" value="UDP-N-ACETYLMURAMOYLALANINE--D-GLUTAMATE LIGASE"/>
    <property type="match status" value="1"/>
</dbReference>
<dbReference type="InterPro" id="IPR036615">
    <property type="entry name" value="Mur_ligase_C_dom_sf"/>
</dbReference>
<dbReference type="InterPro" id="IPR004101">
    <property type="entry name" value="Mur_ligase_C"/>
</dbReference>
<dbReference type="InterPro" id="IPR036565">
    <property type="entry name" value="Mur-like_cat_sf"/>
</dbReference>
<dbReference type="GO" id="GO:0051301">
    <property type="term" value="P:cell division"/>
    <property type="evidence" value="ECO:0007669"/>
    <property type="project" value="UniProtKB-KW"/>
</dbReference>
<keyword evidence="7 8" id="KW-0961">Cell wall biogenesis/degradation</keyword>
<evidence type="ECO:0000256" key="4">
    <source>
        <dbReference type="ARBA" id="ARBA00022598"/>
    </source>
</evidence>
<organism evidence="11 12">
    <name type="scientific">Candidatus Vogelbacteria bacterium RIFOXYD1_FULL_46_19</name>
    <dbReference type="NCBI Taxonomy" id="1802439"/>
    <lineage>
        <taxon>Bacteria</taxon>
        <taxon>Candidatus Vogeliibacteriota</taxon>
    </lineage>
</organism>
<comment type="subcellular location">
    <subcellularLocation>
        <location evidence="1 7 8">Cytoplasm</location>
    </subcellularLocation>
</comment>
<keyword evidence="6 7" id="KW-0067">ATP-binding</keyword>
<dbReference type="InterPro" id="IPR005762">
    <property type="entry name" value="MurD"/>
</dbReference>
<evidence type="ECO:0000313" key="12">
    <source>
        <dbReference type="Proteomes" id="UP000177838"/>
    </source>
</evidence>
<keyword evidence="7 8" id="KW-0131">Cell cycle</keyword>
<dbReference type="GO" id="GO:0071555">
    <property type="term" value="P:cell wall organization"/>
    <property type="evidence" value="ECO:0007669"/>
    <property type="project" value="UniProtKB-KW"/>
</dbReference>
<evidence type="ECO:0000256" key="6">
    <source>
        <dbReference type="ARBA" id="ARBA00022840"/>
    </source>
</evidence>
<comment type="function">
    <text evidence="7 8">Cell wall formation. Catalyzes the addition of glutamate to the nucleotide precursor UDP-N-acetylmuramoyl-L-alanine (UMA).</text>
</comment>
<comment type="similarity">
    <text evidence="7">Belongs to the MurCDEF family.</text>
</comment>
<dbReference type="EC" id="6.3.2.9" evidence="7 8"/>
<feature type="binding site" evidence="7">
    <location>
        <begin position="124"/>
        <end position="130"/>
    </location>
    <ligand>
        <name>ATP</name>
        <dbReference type="ChEBI" id="CHEBI:30616"/>
    </ligand>
</feature>
<evidence type="ECO:0000256" key="2">
    <source>
        <dbReference type="ARBA" id="ARBA00004752"/>
    </source>
</evidence>
<dbReference type="GO" id="GO:0009252">
    <property type="term" value="P:peptidoglycan biosynthetic process"/>
    <property type="evidence" value="ECO:0007669"/>
    <property type="project" value="UniProtKB-UniRule"/>
</dbReference>
<protein>
    <recommendedName>
        <fullName evidence="7 8">UDP-N-acetylmuramoylalanine--D-glutamate ligase</fullName>
        <ecNumber evidence="7 8">6.3.2.9</ecNumber>
    </recommendedName>
    <alternativeName>
        <fullName evidence="7">D-glutamic acid-adding enzyme</fullName>
    </alternativeName>
    <alternativeName>
        <fullName evidence="7">UDP-N-acetylmuramoyl-L-alanyl-D-glutamate synthetase</fullName>
    </alternativeName>
</protein>
<evidence type="ECO:0000256" key="8">
    <source>
        <dbReference type="RuleBase" id="RU003664"/>
    </source>
</evidence>
<dbReference type="GO" id="GO:0005737">
    <property type="term" value="C:cytoplasm"/>
    <property type="evidence" value="ECO:0007669"/>
    <property type="project" value="UniProtKB-SubCell"/>
</dbReference>
<dbReference type="SUPFAM" id="SSF51984">
    <property type="entry name" value="MurCD N-terminal domain"/>
    <property type="match status" value="1"/>
</dbReference>
<feature type="domain" description="Mur ligase C-terminal" evidence="9">
    <location>
        <begin position="304"/>
        <end position="418"/>
    </location>
</feature>
<dbReference type="EMBL" id="MHTK01000006">
    <property type="protein sequence ID" value="OHA59680.1"/>
    <property type="molecule type" value="Genomic_DNA"/>
</dbReference>
<dbReference type="Pfam" id="PF21799">
    <property type="entry name" value="MurD-like_N"/>
    <property type="match status" value="1"/>
</dbReference>
<feature type="domain" description="Mur ligase central" evidence="10">
    <location>
        <begin position="122"/>
        <end position="245"/>
    </location>
</feature>
<dbReference type="Pfam" id="PF08245">
    <property type="entry name" value="Mur_ligase_M"/>
    <property type="match status" value="1"/>
</dbReference>
<accession>A0A1G2QGD7</accession>
<evidence type="ECO:0000256" key="7">
    <source>
        <dbReference type="HAMAP-Rule" id="MF_00639"/>
    </source>
</evidence>
<dbReference type="UniPathway" id="UPA00219"/>
<evidence type="ECO:0000259" key="10">
    <source>
        <dbReference type="Pfam" id="PF08245"/>
    </source>
</evidence>
<dbReference type="Gene3D" id="3.40.1190.10">
    <property type="entry name" value="Mur-like, catalytic domain"/>
    <property type="match status" value="1"/>
</dbReference>
<comment type="catalytic activity">
    <reaction evidence="7 8">
        <text>UDP-N-acetyl-alpha-D-muramoyl-L-alanine + D-glutamate + ATP = UDP-N-acetyl-alpha-D-muramoyl-L-alanyl-D-glutamate + ADP + phosphate + H(+)</text>
        <dbReference type="Rhea" id="RHEA:16429"/>
        <dbReference type="ChEBI" id="CHEBI:15378"/>
        <dbReference type="ChEBI" id="CHEBI:29986"/>
        <dbReference type="ChEBI" id="CHEBI:30616"/>
        <dbReference type="ChEBI" id="CHEBI:43474"/>
        <dbReference type="ChEBI" id="CHEBI:83898"/>
        <dbReference type="ChEBI" id="CHEBI:83900"/>
        <dbReference type="ChEBI" id="CHEBI:456216"/>
        <dbReference type="EC" id="6.3.2.9"/>
    </reaction>
</comment>
<dbReference type="Gene3D" id="3.90.190.20">
    <property type="entry name" value="Mur ligase, C-terminal domain"/>
    <property type="match status" value="1"/>
</dbReference>
<dbReference type="GO" id="GO:0005524">
    <property type="term" value="F:ATP binding"/>
    <property type="evidence" value="ECO:0007669"/>
    <property type="project" value="UniProtKB-UniRule"/>
</dbReference>
<proteinExistence type="inferred from homology"/>
<dbReference type="GO" id="GO:0008360">
    <property type="term" value="P:regulation of cell shape"/>
    <property type="evidence" value="ECO:0007669"/>
    <property type="project" value="UniProtKB-KW"/>
</dbReference>
<keyword evidence="7 8" id="KW-0133">Cell shape</keyword>
<keyword evidence="3 7" id="KW-0963">Cytoplasm</keyword>
<comment type="pathway">
    <text evidence="2 7 8">Cell wall biogenesis; peptidoglycan biosynthesis.</text>
</comment>
<evidence type="ECO:0000313" key="11">
    <source>
        <dbReference type="EMBL" id="OHA59680.1"/>
    </source>
</evidence>
<dbReference type="HAMAP" id="MF_00639">
    <property type="entry name" value="MurD"/>
    <property type="match status" value="1"/>
</dbReference>
<dbReference type="Pfam" id="PF02875">
    <property type="entry name" value="Mur_ligase_C"/>
    <property type="match status" value="1"/>
</dbReference>
<dbReference type="SUPFAM" id="SSF53623">
    <property type="entry name" value="MurD-like peptide ligases, catalytic domain"/>
    <property type="match status" value="1"/>
</dbReference>
<evidence type="ECO:0000256" key="1">
    <source>
        <dbReference type="ARBA" id="ARBA00004496"/>
    </source>
</evidence>